<dbReference type="KEGG" id="cmo:103502316"/>
<dbReference type="CDD" id="cd06257">
    <property type="entry name" value="DnaJ"/>
    <property type="match status" value="1"/>
</dbReference>
<dbReference type="Proteomes" id="UP001652600">
    <property type="component" value="Chromosome 2"/>
</dbReference>
<organism evidence="3 4">
    <name type="scientific">Cucumis melo</name>
    <name type="common">Muskmelon</name>
    <dbReference type="NCBI Taxonomy" id="3656"/>
    <lineage>
        <taxon>Eukaryota</taxon>
        <taxon>Viridiplantae</taxon>
        <taxon>Streptophyta</taxon>
        <taxon>Embryophyta</taxon>
        <taxon>Tracheophyta</taxon>
        <taxon>Spermatophyta</taxon>
        <taxon>Magnoliopsida</taxon>
        <taxon>eudicotyledons</taxon>
        <taxon>Gunneridae</taxon>
        <taxon>Pentapetalae</taxon>
        <taxon>rosids</taxon>
        <taxon>fabids</taxon>
        <taxon>Cucurbitales</taxon>
        <taxon>Cucurbitaceae</taxon>
        <taxon>Benincaseae</taxon>
        <taxon>Cucumis</taxon>
    </lineage>
</organism>
<name>A0A1S3CLK6_CUCME</name>
<dbReference type="Gramene" id="MELO3C026203.2.1">
    <property type="protein sequence ID" value="MELO3C026203.2.1"/>
    <property type="gene ID" value="MELO3C026203.2"/>
</dbReference>
<accession>A0A1S3CLK6</accession>
<dbReference type="PANTHER" id="PTHR44137">
    <property type="entry name" value="BNAC03G44070D PROTEIN"/>
    <property type="match status" value="1"/>
</dbReference>
<gene>
    <name evidence="4" type="primary">LOC103502316</name>
</gene>
<dbReference type="InterPro" id="IPR024593">
    <property type="entry name" value="DUF3444"/>
</dbReference>
<protein>
    <submittedName>
        <fullName evidence="4">Uncharacterized protein LOC103502316</fullName>
    </submittedName>
</protein>
<dbReference type="InterPro" id="IPR001623">
    <property type="entry name" value="DnaJ_domain"/>
</dbReference>
<dbReference type="SUPFAM" id="SSF46565">
    <property type="entry name" value="Chaperone J-domain"/>
    <property type="match status" value="1"/>
</dbReference>
<keyword evidence="3" id="KW-1185">Reference proteome</keyword>
<dbReference type="Pfam" id="PF00226">
    <property type="entry name" value="DnaJ"/>
    <property type="match status" value="1"/>
</dbReference>
<feature type="domain" description="J" evidence="2">
    <location>
        <begin position="66"/>
        <end position="130"/>
    </location>
</feature>
<feature type="region of interest" description="Disordered" evidence="1">
    <location>
        <begin position="404"/>
        <end position="423"/>
    </location>
</feature>
<dbReference type="GeneID" id="103502316"/>
<proteinExistence type="predicted"/>
<dbReference type="PANTHER" id="PTHR44137:SF51">
    <property type="entry name" value="MOLECULAR CHAPERONE HSP40_DNAJ FAMILY PROTEIN"/>
    <property type="match status" value="1"/>
</dbReference>
<evidence type="ECO:0000313" key="3">
    <source>
        <dbReference type="Proteomes" id="UP001652600"/>
    </source>
</evidence>
<sequence length="842" mass="94837">MDCNKDDAIKAKQVAEKKFVEMDIATAVRFALRAHSLYPSLDGLPQFIATLNVYLSAEKRIDGCIDWYRILGVDPLADEETIRKHYRKLALILHPDKNKSIGADGAFKIVSEAWSCLSDKAKRAVFDHKRNIRGMPMKSNEIRSPVPIVRNGFHNLFPNNNLNRWQWRSDNEVPSAPSSHPVKPTFWTMCNSCKVHFEYLRSYLNHNLICPNCRISFLAVENPSPPFNGNPPSSPWTFNMQQQASSAYNHFKKSFNVEKTEFSARGSMDSAGYGSMESMHKSFHSGTSCKVRATESTQASASSAAKAFSFFKSSSPKMKVGHKDGISAAMKEEFSPREDHTPNKGDAGLASTSFNNSTCSAHKGDRRKKKMRISGHKMQGNIKNFLRQIEIDNAGIIKESSGSQKYSFEGRRPITGKFRPPNNTRELSQVELRQMLMGKARNEICKKLNEWKADASSTILQRMANSNKNLVEEKEGKSVVLNGMESSKDLNTACSKDELQTTYTLPSNSSESPDTKDSESFSMSVPDPDFYDFDKDRAEKSFGSNQVWAVYDDDDGMPRYYAMVHKVISLKPFKMRISWLNSKSNIELAPLNWIGCGFPKTSGDFWIGKHEDYGSLNSFSHKVKQIKGKRGAIRIFPGKGDVWALYRNWSPDWNELTPDDVIHKYDMVEVLEDYNEDKGAAVVPLVKVVGFKTVFKKHSNPSKIRNIPREEMFRFSHQVPSCLLTGLEGQNAPAGCWELDPAATPLELLQVPNEAEIELEEAVESAEQAKDRHAIEAIKCAKASNLENNVETTMRGLEVQDNVKVEDLMMHKGNKTTVPKMIVYSRKRFRGKLPIGAELSAH</sequence>
<dbReference type="RefSeq" id="XP_008464425.2">
    <property type="nucleotide sequence ID" value="XM_008466203.3"/>
</dbReference>
<feature type="compositionally biased region" description="Polar residues" evidence="1">
    <location>
        <begin position="503"/>
        <end position="512"/>
    </location>
</feature>
<evidence type="ECO:0000256" key="1">
    <source>
        <dbReference type="SAM" id="MobiDB-lite"/>
    </source>
</evidence>
<dbReference type="PRINTS" id="PR00625">
    <property type="entry name" value="JDOMAIN"/>
</dbReference>
<dbReference type="PROSITE" id="PS00636">
    <property type="entry name" value="DNAJ_1"/>
    <property type="match status" value="1"/>
</dbReference>
<dbReference type="Pfam" id="PF23551">
    <property type="entry name" value="Zn_ribbon_20"/>
    <property type="match status" value="1"/>
</dbReference>
<dbReference type="InterPro" id="IPR056988">
    <property type="entry name" value="Zn_ribbon_pln"/>
</dbReference>
<dbReference type="eggNOG" id="ENOG502R0CR">
    <property type="taxonomic scope" value="Eukaryota"/>
</dbReference>
<evidence type="ECO:0000259" key="2">
    <source>
        <dbReference type="PROSITE" id="PS50076"/>
    </source>
</evidence>
<evidence type="ECO:0000313" key="4">
    <source>
        <dbReference type="RefSeq" id="XP_008464425.2"/>
    </source>
</evidence>
<reference evidence="4" key="2">
    <citation type="submission" date="2025-08" db="UniProtKB">
        <authorList>
            <consortium name="RefSeq"/>
        </authorList>
    </citation>
    <scope>IDENTIFICATION</scope>
    <source>
        <tissue evidence="4">Stem</tissue>
    </source>
</reference>
<feature type="compositionally biased region" description="Basic and acidic residues" evidence="1">
    <location>
        <begin position="332"/>
        <end position="343"/>
    </location>
</feature>
<reference evidence="3" key="1">
    <citation type="submission" date="2025-05" db="UniProtKB">
        <authorList>
            <consortium name="RefSeq"/>
        </authorList>
    </citation>
    <scope>NUCLEOTIDE SEQUENCE [LARGE SCALE GENOMIC DNA]</scope>
</reference>
<dbReference type="Gene3D" id="1.10.287.110">
    <property type="entry name" value="DnaJ domain"/>
    <property type="match status" value="1"/>
</dbReference>
<feature type="region of interest" description="Disordered" evidence="1">
    <location>
        <begin position="332"/>
        <end position="371"/>
    </location>
</feature>
<dbReference type="InterPro" id="IPR018253">
    <property type="entry name" value="DnaJ_domain_CS"/>
</dbReference>
<dbReference type="Pfam" id="PF11926">
    <property type="entry name" value="DUF3444"/>
    <property type="match status" value="1"/>
</dbReference>
<feature type="compositionally biased region" description="Polar residues" evidence="1">
    <location>
        <begin position="350"/>
        <end position="360"/>
    </location>
</feature>
<dbReference type="SMART" id="SM00271">
    <property type="entry name" value="DnaJ"/>
    <property type="match status" value="1"/>
</dbReference>
<feature type="region of interest" description="Disordered" evidence="1">
    <location>
        <begin position="503"/>
        <end position="525"/>
    </location>
</feature>
<dbReference type="PROSITE" id="PS50076">
    <property type="entry name" value="DNAJ_2"/>
    <property type="match status" value="1"/>
</dbReference>
<dbReference type="InParanoid" id="A0A1S3CLK6"/>
<dbReference type="AlphaFoldDB" id="A0A1S3CLK6"/>
<dbReference type="InterPro" id="IPR036869">
    <property type="entry name" value="J_dom_sf"/>
</dbReference>